<reference evidence="2 3" key="1">
    <citation type="submission" date="2019-01" db="EMBL/GenBank/DDBJ databases">
        <title>Sequencing of cultivated peanut Arachis hypogaea provides insights into genome evolution and oil improvement.</title>
        <authorList>
            <person name="Chen X."/>
        </authorList>
    </citation>
    <scope>NUCLEOTIDE SEQUENCE [LARGE SCALE GENOMIC DNA]</scope>
    <source>
        <strain evidence="3">cv. Fuhuasheng</strain>
        <tissue evidence="2">Leaves</tissue>
    </source>
</reference>
<gene>
    <name evidence="2" type="ORF">Ahy_B02g059064</name>
</gene>
<comment type="caution">
    <text evidence="2">The sequence shown here is derived from an EMBL/GenBank/DDBJ whole genome shotgun (WGS) entry which is preliminary data.</text>
</comment>
<organism evidence="2 3">
    <name type="scientific">Arachis hypogaea</name>
    <name type="common">Peanut</name>
    <dbReference type="NCBI Taxonomy" id="3818"/>
    <lineage>
        <taxon>Eukaryota</taxon>
        <taxon>Viridiplantae</taxon>
        <taxon>Streptophyta</taxon>
        <taxon>Embryophyta</taxon>
        <taxon>Tracheophyta</taxon>
        <taxon>Spermatophyta</taxon>
        <taxon>Magnoliopsida</taxon>
        <taxon>eudicotyledons</taxon>
        <taxon>Gunneridae</taxon>
        <taxon>Pentapetalae</taxon>
        <taxon>rosids</taxon>
        <taxon>fabids</taxon>
        <taxon>Fabales</taxon>
        <taxon>Fabaceae</taxon>
        <taxon>Papilionoideae</taxon>
        <taxon>50 kb inversion clade</taxon>
        <taxon>dalbergioids sensu lato</taxon>
        <taxon>Dalbergieae</taxon>
        <taxon>Pterocarpus clade</taxon>
        <taxon>Arachis</taxon>
    </lineage>
</organism>
<evidence type="ECO:0000259" key="1">
    <source>
        <dbReference type="Pfam" id="PF10551"/>
    </source>
</evidence>
<dbReference type="AlphaFoldDB" id="A0A445AG47"/>
<sequence length="199" mass="22868">MFKKNRKLSMHVKDVIEHNDQAGIRPSKIFQALVEEAGGRSNLKFLEKDVINYISGKLRINGDDTDAQEMLDYFTRMKEQNPNFSFTTFVSIVRIVSSMHFGRMLDQELLTSILVTWCHLTPHTSSTSNFFFLDSLIYKLTDCPTYEMPVAAFVGVNQHGRSCLFGCALLENEETESFEWLMQIFIKCMEKTPDGILTD</sequence>
<feature type="domain" description="MULE transposase" evidence="1">
    <location>
        <begin position="145"/>
        <end position="199"/>
    </location>
</feature>
<accession>A0A445AG47</accession>
<dbReference type="Proteomes" id="UP000289738">
    <property type="component" value="Chromosome B02"/>
</dbReference>
<evidence type="ECO:0000313" key="3">
    <source>
        <dbReference type="Proteomes" id="UP000289738"/>
    </source>
</evidence>
<dbReference type="EMBL" id="SDMP01000012">
    <property type="protein sequence ID" value="RYR25364.1"/>
    <property type="molecule type" value="Genomic_DNA"/>
</dbReference>
<evidence type="ECO:0000313" key="2">
    <source>
        <dbReference type="EMBL" id="RYR25364.1"/>
    </source>
</evidence>
<name>A0A445AG47_ARAHY</name>
<keyword evidence="3" id="KW-1185">Reference proteome</keyword>
<protein>
    <recommendedName>
        <fullName evidence="1">MULE transposase domain-containing protein</fullName>
    </recommendedName>
</protein>
<dbReference type="InterPro" id="IPR018289">
    <property type="entry name" value="MULE_transposase_dom"/>
</dbReference>
<dbReference type="Pfam" id="PF10551">
    <property type="entry name" value="MULE"/>
    <property type="match status" value="1"/>
</dbReference>
<dbReference type="PANTHER" id="PTHR47718">
    <property type="entry name" value="OS01G0519700 PROTEIN"/>
    <property type="match status" value="1"/>
</dbReference>
<proteinExistence type="predicted"/>